<name>A0A0R1MAZ2_9LACO</name>
<comment type="caution">
    <text evidence="1">The sequence shown here is derived from an EMBL/GenBank/DDBJ whole genome shotgun (WGS) entry which is preliminary data.</text>
</comment>
<sequence length="59" mass="7020">MEETFKDKLEKLANGEITEIKITAENFMDFQEEFMNFPQRKRVVGIAGHNGQIIYHFER</sequence>
<dbReference type="Proteomes" id="UP000051448">
    <property type="component" value="Unassembled WGS sequence"/>
</dbReference>
<proteinExistence type="predicted"/>
<organism evidence="1 2">
    <name type="scientific">Liquorilactobacillus hordei DSM 19519</name>
    <dbReference type="NCBI Taxonomy" id="1423759"/>
    <lineage>
        <taxon>Bacteria</taxon>
        <taxon>Bacillati</taxon>
        <taxon>Bacillota</taxon>
        <taxon>Bacilli</taxon>
        <taxon>Lactobacillales</taxon>
        <taxon>Lactobacillaceae</taxon>
        <taxon>Liquorilactobacillus</taxon>
    </lineage>
</organism>
<dbReference type="RefSeq" id="WP_057870168.1">
    <property type="nucleotide sequence ID" value="NZ_AZDX01000042.1"/>
</dbReference>
<dbReference type="GeneID" id="98311606"/>
<dbReference type="AlphaFoldDB" id="A0A0R1MAZ2"/>
<accession>A0A0R1MAZ2</accession>
<gene>
    <name evidence="1" type="ORF">FC92_GL001485</name>
</gene>
<keyword evidence="2" id="KW-1185">Reference proteome</keyword>
<reference evidence="1 2" key="1">
    <citation type="journal article" date="2015" name="Genome Announc.">
        <title>Expanding the biotechnology potential of lactobacilli through comparative genomics of 213 strains and associated genera.</title>
        <authorList>
            <person name="Sun Z."/>
            <person name="Harris H.M."/>
            <person name="McCann A."/>
            <person name="Guo C."/>
            <person name="Argimon S."/>
            <person name="Zhang W."/>
            <person name="Yang X."/>
            <person name="Jeffery I.B."/>
            <person name="Cooney J.C."/>
            <person name="Kagawa T.F."/>
            <person name="Liu W."/>
            <person name="Song Y."/>
            <person name="Salvetti E."/>
            <person name="Wrobel A."/>
            <person name="Rasinkangas P."/>
            <person name="Parkhill J."/>
            <person name="Rea M.C."/>
            <person name="O'Sullivan O."/>
            <person name="Ritari J."/>
            <person name="Douillard F.P."/>
            <person name="Paul Ross R."/>
            <person name="Yang R."/>
            <person name="Briner A.E."/>
            <person name="Felis G.E."/>
            <person name="de Vos W.M."/>
            <person name="Barrangou R."/>
            <person name="Klaenhammer T.R."/>
            <person name="Caufield P.W."/>
            <person name="Cui Y."/>
            <person name="Zhang H."/>
            <person name="O'Toole P.W."/>
        </authorList>
    </citation>
    <scope>NUCLEOTIDE SEQUENCE [LARGE SCALE GENOMIC DNA]</scope>
    <source>
        <strain evidence="1 2">DSM 19519</strain>
    </source>
</reference>
<evidence type="ECO:0000313" key="2">
    <source>
        <dbReference type="Proteomes" id="UP000051448"/>
    </source>
</evidence>
<dbReference type="EMBL" id="AZDX01000042">
    <property type="protein sequence ID" value="KRL05295.1"/>
    <property type="molecule type" value="Genomic_DNA"/>
</dbReference>
<dbReference type="PATRIC" id="fig|1423759.3.peg.1555"/>
<evidence type="ECO:0000313" key="1">
    <source>
        <dbReference type="EMBL" id="KRL05295.1"/>
    </source>
</evidence>
<dbReference type="OrthoDB" id="2146345at2"/>
<protein>
    <submittedName>
        <fullName evidence="1">Uncharacterized protein</fullName>
    </submittedName>
</protein>
<dbReference type="STRING" id="1423759.FC92_GL001485"/>